<accession>A0A8X7CGH6</accession>
<dbReference type="SUPFAM" id="SSF54695">
    <property type="entry name" value="POZ domain"/>
    <property type="match status" value="1"/>
</dbReference>
<dbReference type="Proteomes" id="UP000886998">
    <property type="component" value="Unassembled WGS sequence"/>
</dbReference>
<dbReference type="CDD" id="cd00121">
    <property type="entry name" value="MATH"/>
    <property type="match status" value="1"/>
</dbReference>
<dbReference type="Pfam" id="PF00651">
    <property type="entry name" value="BTB"/>
    <property type="match status" value="1"/>
</dbReference>
<dbReference type="EMBL" id="BMAV01015660">
    <property type="protein sequence ID" value="GFY65736.1"/>
    <property type="molecule type" value="Genomic_DNA"/>
</dbReference>
<protein>
    <submittedName>
        <fullName evidence="3">TD and POZ domain-containing protein 1</fullName>
    </submittedName>
</protein>
<evidence type="ECO:0000259" key="2">
    <source>
        <dbReference type="PROSITE" id="PS50144"/>
    </source>
</evidence>
<name>A0A8X7CGH6_9ARAC</name>
<dbReference type="Gene3D" id="2.60.210.10">
    <property type="entry name" value="Apoptosis, Tumor Necrosis Factor Receptor Associated Protein 2, Chain A"/>
    <property type="match status" value="1"/>
</dbReference>
<evidence type="ECO:0000313" key="3">
    <source>
        <dbReference type="EMBL" id="GFY65736.1"/>
    </source>
</evidence>
<reference evidence="3" key="1">
    <citation type="submission" date="2020-08" db="EMBL/GenBank/DDBJ databases">
        <title>Multicomponent nature underlies the extraordinary mechanical properties of spider dragline silk.</title>
        <authorList>
            <person name="Kono N."/>
            <person name="Nakamura H."/>
            <person name="Mori M."/>
            <person name="Yoshida Y."/>
            <person name="Ohtoshi R."/>
            <person name="Malay A.D."/>
            <person name="Moran D.A.P."/>
            <person name="Tomita M."/>
            <person name="Numata K."/>
            <person name="Arakawa K."/>
        </authorList>
    </citation>
    <scope>NUCLEOTIDE SEQUENCE</scope>
</reference>
<dbReference type="SUPFAM" id="SSF49599">
    <property type="entry name" value="TRAF domain-like"/>
    <property type="match status" value="2"/>
</dbReference>
<dbReference type="AlphaFoldDB" id="A0A8X7CGH6"/>
<comment type="caution">
    <text evidence="3">The sequence shown here is derived from an EMBL/GenBank/DDBJ whole genome shotgun (WGS) entry which is preliminary data.</text>
</comment>
<dbReference type="Gene3D" id="3.30.710.10">
    <property type="entry name" value="Potassium Channel Kv1.1, Chain A"/>
    <property type="match status" value="1"/>
</dbReference>
<keyword evidence="4" id="KW-1185">Reference proteome</keyword>
<dbReference type="PROSITE" id="PS50144">
    <property type="entry name" value="MATH"/>
    <property type="match status" value="1"/>
</dbReference>
<dbReference type="InterPro" id="IPR000210">
    <property type="entry name" value="BTB/POZ_dom"/>
</dbReference>
<dbReference type="GO" id="GO:0030163">
    <property type="term" value="P:protein catabolic process"/>
    <property type="evidence" value="ECO:0007669"/>
    <property type="project" value="UniProtKB-ARBA"/>
</dbReference>
<sequence length="504" mass="58475">MDSEGISENKCFTFTWIIENISYSWHKNGECIQSPVFVVDTMAKTKWRLKLYPKRDEETEVEFIYFVLKREMDSEGPKKFEIFYELSFLAEDGSVLKWNDKKSREFEKGDIWGFGEYVKNVEVFKIRRKNFQPEDVLTARCRIWNSIRAVKTDGYCFARTRIVVERNSFLWKIKQFSSFWKSVCEITSASDGKSIVTLNFFPKGGQTNKTLISIEASANDHRVKFSTLRLYLVDTTGQKIECLTEEITLDNDIKTASSTFTFSKEKLLENKDRYLLDDALQLRCECDIATGTILEGIENISYGCHPLMQKGSLVQDDLKSKKTSLDSTKILKENLESSYKENFLCDTKLRTKSRTYPAHKFILGARSPVFKAMFTNDMRERNSECVDIEDLNDDTVQTMLQYMYTATVPDLQWDSACNLYSATDKYEILSLKSKCGSFLKDNLTQDTACDLLILADMHQDEELKSTAQDYILNHRSIFNTNEWKLFMRNNALLAAELLYLTVKE</sequence>
<proteinExistence type="predicted"/>
<dbReference type="OrthoDB" id="6478546at2759"/>
<dbReference type="SMART" id="SM00225">
    <property type="entry name" value="BTB"/>
    <property type="match status" value="1"/>
</dbReference>
<evidence type="ECO:0000259" key="1">
    <source>
        <dbReference type="PROSITE" id="PS50097"/>
    </source>
</evidence>
<organism evidence="3 4">
    <name type="scientific">Trichonephila inaurata madagascariensis</name>
    <dbReference type="NCBI Taxonomy" id="2747483"/>
    <lineage>
        <taxon>Eukaryota</taxon>
        <taxon>Metazoa</taxon>
        <taxon>Ecdysozoa</taxon>
        <taxon>Arthropoda</taxon>
        <taxon>Chelicerata</taxon>
        <taxon>Arachnida</taxon>
        <taxon>Araneae</taxon>
        <taxon>Araneomorphae</taxon>
        <taxon>Entelegynae</taxon>
        <taxon>Araneoidea</taxon>
        <taxon>Nephilidae</taxon>
        <taxon>Trichonephila</taxon>
        <taxon>Trichonephila inaurata</taxon>
    </lineage>
</organism>
<dbReference type="PROSITE" id="PS50097">
    <property type="entry name" value="BTB"/>
    <property type="match status" value="1"/>
</dbReference>
<feature type="domain" description="BTB" evidence="1">
    <location>
        <begin position="345"/>
        <end position="412"/>
    </location>
</feature>
<dbReference type="CDD" id="cd18186">
    <property type="entry name" value="BTB_POZ_ZBTB_KLHL-like"/>
    <property type="match status" value="1"/>
</dbReference>
<dbReference type="InterPro" id="IPR011333">
    <property type="entry name" value="SKP1/BTB/POZ_sf"/>
</dbReference>
<dbReference type="PANTHER" id="PTHR24413">
    <property type="entry name" value="SPECKLE-TYPE POZ PROTEIN"/>
    <property type="match status" value="1"/>
</dbReference>
<dbReference type="Gene3D" id="1.25.40.420">
    <property type="match status" value="1"/>
</dbReference>
<feature type="domain" description="MATH" evidence="2">
    <location>
        <begin position="11"/>
        <end position="143"/>
    </location>
</feature>
<gene>
    <name evidence="3" type="primary">Tdpoz1</name>
    <name evidence="3" type="ORF">TNIN_94101</name>
</gene>
<dbReference type="Pfam" id="PF22486">
    <property type="entry name" value="MATH_2"/>
    <property type="match status" value="1"/>
</dbReference>
<evidence type="ECO:0000313" key="4">
    <source>
        <dbReference type="Proteomes" id="UP000886998"/>
    </source>
</evidence>
<dbReference type="InterPro" id="IPR002083">
    <property type="entry name" value="MATH/TRAF_dom"/>
</dbReference>
<dbReference type="InterPro" id="IPR008974">
    <property type="entry name" value="TRAF-like"/>
</dbReference>